<dbReference type="Proteomes" id="UP001432027">
    <property type="component" value="Unassembled WGS sequence"/>
</dbReference>
<comment type="caution">
    <text evidence="3">The sequence shown here is derived from an EMBL/GenBank/DDBJ whole genome shotgun (WGS) entry which is preliminary data.</text>
</comment>
<keyword evidence="4" id="KW-1185">Reference proteome</keyword>
<feature type="transmembrane region" description="Helical" evidence="1">
    <location>
        <begin position="109"/>
        <end position="131"/>
    </location>
</feature>
<evidence type="ECO:0000313" key="4">
    <source>
        <dbReference type="Proteomes" id="UP001432027"/>
    </source>
</evidence>
<feature type="transmembrane region" description="Helical" evidence="1">
    <location>
        <begin position="46"/>
        <end position="67"/>
    </location>
</feature>
<dbReference type="PANTHER" id="PTHR45727">
    <property type="entry name" value="NPC INTRACELLULAR CHOLESTEROL TRANSPORTER 1"/>
    <property type="match status" value="1"/>
</dbReference>
<dbReference type="PROSITE" id="PS50156">
    <property type="entry name" value="SSD"/>
    <property type="match status" value="1"/>
</dbReference>
<gene>
    <name evidence="3" type="ORF">PENTCL1PPCAC_27872</name>
</gene>
<dbReference type="AlphaFoldDB" id="A0AAV5UHA9"/>
<dbReference type="GO" id="GO:0015918">
    <property type="term" value="P:sterol transport"/>
    <property type="evidence" value="ECO:0007669"/>
    <property type="project" value="TreeGrafter"/>
</dbReference>
<reference evidence="3" key="1">
    <citation type="submission" date="2023-10" db="EMBL/GenBank/DDBJ databases">
        <title>Genome assembly of Pristionchus species.</title>
        <authorList>
            <person name="Yoshida K."/>
            <person name="Sommer R.J."/>
        </authorList>
    </citation>
    <scope>NUCLEOTIDE SEQUENCE</scope>
    <source>
        <strain evidence="3">RS0144</strain>
    </source>
</reference>
<feature type="non-terminal residue" evidence="3">
    <location>
        <position position="134"/>
    </location>
</feature>
<organism evidence="3 4">
    <name type="scientific">Pristionchus entomophagus</name>
    <dbReference type="NCBI Taxonomy" id="358040"/>
    <lineage>
        <taxon>Eukaryota</taxon>
        <taxon>Metazoa</taxon>
        <taxon>Ecdysozoa</taxon>
        <taxon>Nematoda</taxon>
        <taxon>Chromadorea</taxon>
        <taxon>Rhabditida</taxon>
        <taxon>Rhabditina</taxon>
        <taxon>Diplogasteromorpha</taxon>
        <taxon>Diplogasteroidea</taxon>
        <taxon>Neodiplogasteridae</taxon>
        <taxon>Pristionchus</taxon>
    </lineage>
</organism>
<dbReference type="PANTHER" id="PTHR45727:SF2">
    <property type="entry name" value="NPC INTRACELLULAR CHOLESTEROL TRANSPORTER 1"/>
    <property type="match status" value="1"/>
</dbReference>
<proteinExistence type="predicted"/>
<dbReference type="SUPFAM" id="SSF82866">
    <property type="entry name" value="Multidrug efflux transporter AcrB transmembrane domain"/>
    <property type="match status" value="1"/>
</dbReference>
<dbReference type="GO" id="GO:0016020">
    <property type="term" value="C:membrane"/>
    <property type="evidence" value="ECO:0007669"/>
    <property type="project" value="TreeGrafter"/>
</dbReference>
<keyword evidence="1" id="KW-1133">Transmembrane helix</keyword>
<protein>
    <recommendedName>
        <fullName evidence="2">SSD domain-containing protein</fullName>
    </recommendedName>
</protein>
<keyword evidence="1" id="KW-0472">Membrane</keyword>
<sequence length="134" mass="14780">KKGKAEIWEKGVIDILKEYSQSAVNVDFITERSIEEEKNTGSQLDLLPIAVGYLLMAIYLILALPQFSYGKMSPLWGQAMPGVMVCVTIAASVLSVSALYGIFGVPATMMCWLVLLFLLLVIGVNNTIMFVRIF</sequence>
<dbReference type="InterPro" id="IPR000731">
    <property type="entry name" value="SSD"/>
</dbReference>
<evidence type="ECO:0000313" key="3">
    <source>
        <dbReference type="EMBL" id="GMT05698.1"/>
    </source>
</evidence>
<feature type="domain" description="SSD" evidence="2">
    <location>
        <begin position="45"/>
        <end position="134"/>
    </location>
</feature>
<evidence type="ECO:0000259" key="2">
    <source>
        <dbReference type="PROSITE" id="PS50156"/>
    </source>
</evidence>
<dbReference type="GO" id="GO:0032934">
    <property type="term" value="F:sterol binding"/>
    <property type="evidence" value="ECO:0007669"/>
    <property type="project" value="TreeGrafter"/>
</dbReference>
<feature type="non-terminal residue" evidence="3">
    <location>
        <position position="1"/>
    </location>
</feature>
<keyword evidence="1" id="KW-0812">Transmembrane</keyword>
<evidence type="ECO:0000256" key="1">
    <source>
        <dbReference type="SAM" id="Phobius"/>
    </source>
</evidence>
<dbReference type="EMBL" id="BTSX01000006">
    <property type="protein sequence ID" value="GMT05698.1"/>
    <property type="molecule type" value="Genomic_DNA"/>
</dbReference>
<accession>A0AAV5UHA9</accession>
<feature type="transmembrane region" description="Helical" evidence="1">
    <location>
        <begin position="79"/>
        <end position="103"/>
    </location>
</feature>
<dbReference type="Gene3D" id="1.20.1640.10">
    <property type="entry name" value="Multidrug efflux transporter AcrB transmembrane domain"/>
    <property type="match status" value="1"/>
</dbReference>
<name>A0AAV5UHA9_9BILA</name>